<reference evidence="3" key="1">
    <citation type="journal article" date="2008" name="Nat. Genet.">
        <title>The Pristionchus pacificus genome provides a unique perspective on nematode lifestyle and parasitism.</title>
        <authorList>
            <person name="Dieterich C."/>
            <person name="Clifton S.W."/>
            <person name="Schuster L.N."/>
            <person name="Chinwalla A."/>
            <person name="Delehaunty K."/>
            <person name="Dinkelacker I."/>
            <person name="Fulton L."/>
            <person name="Fulton R."/>
            <person name="Godfrey J."/>
            <person name="Minx P."/>
            <person name="Mitreva M."/>
            <person name="Roeseler W."/>
            <person name="Tian H."/>
            <person name="Witte H."/>
            <person name="Yang S.P."/>
            <person name="Wilson R.K."/>
            <person name="Sommer R.J."/>
        </authorList>
    </citation>
    <scope>NUCLEOTIDE SEQUENCE [LARGE SCALE GENOMIC DNA]</scope>
    <source>
        <strain evidence="3">PS312</strain>
    </source>
</reference>
<evidence type="ECO:0000313" key="3">
    <source>
        <dbReference type="Proteomes" id="UP000005239"/>
    </source>
</evidence>
<proteinExistence type="predicted"/>
<gene>
    <name evidence="2" type="primary">WBGene00089586</name>
</gene>
<evidence type="ECO:0000256" key="1">
    <source>
        <dbReference type="SAM" id="MobiDB-lite"/>
    </source>
</evidence>
<feature type="region of interest" description="Disordered" evidence="1">
    <location>
        <begin position="123"/>
        <end position="161"/>
    </location>
</feature>
<protein>
    <submittedName>
        <fullName evidence="2">Uncharacterized protein</fullName>
    </submittedName>
</protein>
<dbReference type="AlphaFoldDB" id="A0A454XJ37"/>
<accession>A0A454XJ37</accession>
<keyword evidence="3" id="KW-1185">Reference proteome</keyword>
<organism evidence="2 3">
    <name type="scientific">Pristionchus pacificus</name>
    <name type="common">Parasitic nematode worm</name>
    <dbReference type="NCBI Taxonomy" id="54126"/>
    <lineage>
        <taxon>Eukaryota</taxon>
        <taxon>Metazoa</taxon>
        <taxon>Ecdysozoa</taxon>
        <taxon>Nematoda</taxon>
        <taxon>Chromadorea</taxon>
        <taxon>Rhabditida</taxon>
        <taxon>Rhabditina</taxon>
        <taxon>Diplogasteromorpha</taxon>
        <taxon>Diplogasteroidea</taxon>
        <taxon>Neodiplogasteridae</taxon>
        <taxon>Pristionchus</taxon>
    </lineage>
</organism>
<accession>A0A8R1U2W5</accession>
<dbReference type="EnsemblMetazoa" id="PPA00032.1">
    <property type="protein sequence ID" value="PPA00032.1"/>
    <property type="gene ID" value="WBGene00089586"/>
</dbReference>
<reference evidence="2" key="2">
    <citation type="submission" date="2022-06" db="UniProtKB">
        <authorList>
            <consortium name="EnsemblMetazoa"/>
        </authorList>
    </citation>
    <scope>IDENTIFICATION</scope>
    <source>
        <strain evidence="2">PS312</strain>
    </source>
</reference>
<dbReference type="Proteomes" id="UP000005239">
    <property type="component" value="Unassembled WGS sequence"/>
</dbReference>
<name>A0A454XJ37_PRIPA</name>
<sequence>MTTVALTHPPTEKLIFDGKEICTLPTLVFPLTGKIEQVDVLLLNTSDELEMMEMSVEFSLFKKVILLPSDPIFELKKKAGQKTVHVHCDTAHAMKHGVRKVSIKVHVLDKNVTQFIKVTLIEPPVPTTSNSPQEGSPQAKKGGASGKSHKRKGDTKNKNKK</sequence>
<evidence type="ECO:0000313" key="2">
    <source>
        <dbReference type="EnsemblMetazoa" id="PPA00032.1"/>
    </source>
</evidence>